<dbReference type="InterPro" id="IPR029016">
    <property type="entry name" value="GAF-like_dom_sf"/>
</dbReference>
<reference evidence="5 6" key="1">
    <citation type="submission" date="2023-04" db="EMBL/GenBank/DDBJ databases">
        <title>A long-awaited taxogenomic arrangement of the family Halomonadaceae.</title>
        <authorList>
            <person name="De La Haba R."/>
            <person name="Chuvochina M."/>
            <person name="Wittouck S."/>
            <person name="Arahal D.R."/>
            <person name="Sanchez-Porro C."/>
            <person name="Hugenholtz P."/>
            <person name="Ventosa A."/>
        </authorList>
    </citation>
    <scope>NUCLEOTIDE SEQUENCE [LARGE SCALE GENOMIC DNA]</scope>
    <source>
        <strain evidence="5 6">DSM 17332</strain>
    </source>
</reference>
<dbReference type="Pfam" id="PF13426">
    <property type="entry name" value="PAS_9"/>
    <property type="match status" value="1"/>
</dbReference>
<dbReference type="PIRSF" id="PIRSF005925">
    <property type="entry name" value="Dos"/>
    <property type="match status" value="1"/>
</dbReference>
<evidence type="ECO:0000259" key="3">
    <source>
        <dbReference type="PROSITE" id="PS50883"/>
    </source>
</evidence>
<dbReference type="InterPro" id="IPR029787">
    <property type="entry name" value="Nucleotide_cyclase"/>
</dbReference>
<dbReference type="NCBIfam" id="TIGR00229">
    <property type="entry name" value="sensory_box"/>
    <property type="match status" value="2"/>
</dbReference>
<sequence>MLDELALMEAQQVVHERIAQQLPLEETFDAISRWIEVMLPDAVVAFMGFDAKQQTLSLIPSQRFSPAYQARLQAVPVGPDAASFGAAAFCRQQVVTEDIRTDPRWAAFRDAAEREGLRACWSNPVLAPDGELLGTFGTYFRKSRHPTETSRRRLRQAAALVALAILRDRDASSHRALFEWHRSLFVNHPDGVYVFDLEGRFQRGNAALSRITGYPEADLIGRHFNEFIEPDYWELTQAGFDAARAGGSRQYETLGTHREGHAYRLEILNFPVSVDGEIVGVYGICRDITERKRVEEARRLLERGVQASPNGVVMADARRADMPLVYANDAFYALTGYGPDEVLGHNCRFLQGADTDPEAVSVIRRAIAERQSTDVTLLNYRKDGTPFWNHLSLSPVLDEAGSCSHYIGIQQDMTRQHEQEAQLAHQASHDPLTGLPNRTAFDEQLKAAFARALRAGHRLVVMHLGLDGFKAVNDGLGYHIGNQLLVAVSERLHQVVGPDNVLARLTGDEFALLLPDLDGCQAGSKWIEGILDILSQPFIIEQRPLLISASIGVACNDEGVAHAYELMQRADLAMADAKRKGRNTWCWYQGDQQRITEEAVLLRHDLHKALLEEQFELYYQPIVEAVSGRVRGLEALIRWHHPERGMISPGVFIPLAEQTGQIIHLGRWILRRACQDAAALRAEGERVVPVAVNISSLQFLRDGFLADLQAALEDAGLPPGLLELEVTESVLLDGVDQAIELINGLKAIGVRVALDDFGTGFSSLSYLRDLPIHKVKLDRAFIQDIVTNRSNAAIVQGIITMAHHLDLVVVAEGIEESEQQQDLIRRGCDLLQGFYFARPMPRQALQALPDRLPVPPG</sequence>
<evidence type="ECO:0000313" key="6">
    <source>
        <dbReference type="Proteomes" id="UP001252270"/>
    </source>
</evidence>
<dbReference type="SMART" id="SM00086">
    <property type="entry name" value="PAC"/>
    <property type="match status" value="2"/>
</dbReference>
<dbReference type="SMART" id="SM00267">
    <property type="entry name" value="GGDEF"/>
    <property type="match status" value="1"/>
</dbReference>
<dbReference type="Pfam" id="PF00990">
    <property type="entry name" value="GGDEF"/>
    <property type="match status" value="1"/>
</dbReference>
<dbReference type="CDD" id="cd01948">
    <property type="entry name" value="EAL"/>
    <property type="match status" value="1"/>
</dbReference>
<dbReference type="Gene3D" id="3.30.450.40">
    <property type="match status" value="1"/>
</dbReference>
<dbReference type="CDD" id="cd01949">
    <property type="entry name" value="GGDEF"/>
    <property type="match status" value="1"/>
</dbReference>
<dbReference type="SUPFAM" id="SSF55073">
    <property type="entry name" value="Nucleotide cyclase"/>
    <property type="match status" value="1"/>
</dbReference>
<dbReference type="SUPFAM" id="SSF141868">
    <property type="entry name" value="EAL domain-like"/>
    <property type="match status" value="1"/>
</dbReference>
<dbReference type="SUPFAM" id="SSF55781">
    <property type="entry name" value="GAF domain-like"/>
    <property type="match status" value="1"/>
</dbReference>
<feature type="domain" description="GGDEF" evidence="4">
    <location>
        <begin position="457"/>
        <end position="590"/>
    </location>
</feature>
<evidence type="ECO:0000259" key="2">
    <source>
        <dbReference type="PROSITE" id="PS50113"/>
    </source>
</evidence>
<feature type="domain" description="EAL" evidence="3">
    <location>
        <begin position="599"/>
        <end position="853"/>
    </location>
</feature>
<accession>A0ABU1GKG1</accession>
<dbReference type="InterPro" id="IPR001610">
    <property type="entry name" value="PAC"/>
</dbReference>
<dbReference type="NCBIfam" id="TIGR00254">
    <property type="entry name" value="GGDEF"/>
    <property type="match status" value="1"/>
</dbReference>
<dbReference type="CDD" id="cd00130">
    <property type="entry name" value="PAS"/>
    <property type="match status" value="2"/>
</dbReference>
<dbReference type="InterPro" id="IPR052155">
    <property type="entry name" value="Biofilm_reg_signaling"/>
</dbReference>
<dbReference type="Gene3D" id="3.20.20.450">
    <property type="entry name" value="EAL domain"/>
    <property type="match status" value="1"/>
</dbReference>
<feature type="domain" description="PAC" evidence="2">
    <location>
        <begin position="371"/>
        <end position="425"/>
    </location>
</feature>
<dbReference type="Gene3D" id="3.30.450.20">
    <property type="entry name" value="PAS domain"/>
    <property type="match status" value="2"/>
</dbReference>
<protein>
    <submittedName>
        <fullName evidence="5">EAL domain-containing protein</fullName>
    </submittedName>
</protein>
<feature type="domain" description="PAS" evidence="1">
    <location>
        <begin position="189"/>
        <end position="231"/>
    </location>
</feature>
<dbReference type="PANTHER" id="PTHR44757">
    <property type="entry name" value="DIGUANYLATE CYCLASE DGCP"/>
    <property type="match status" value="1"/>
</dbReference>
<dbReference type="Pfam" id="PF00563">
    <property type="entry name" value="EAL"/>
    <property type="match status" value="1"/>
</dbReference>
<dbReference type="InterPro" id="IPR003018">
    <property type="entry name" value="GAF"/>
</dbReference>
<dbReference type="Proteomes" id="UP001252270">
    <property type="component" value="Unassembled WGS sequence"/>
</dbReference>
<dbReference type="SMART" id="SM00052">
    <property type="entry name" value="EAL"/>
    <property type="match status" value="1"/>
</dbReference>
<comment type="caution">
    <text evidence="5">The sequence shown here is derived from an EMBL/GenBank/DDBJ whole genome shotgun (WGS) entry which is preliminary data.</text>
</comment>
<evidence type="ECO:0000313" key="5">
    <source>
        <dbReference type="EMBL" id="MDR5892503.1"/>
    </source>
</evidence>
<dbReference type="InterPro" id="IPR012226">
    <property type="entry name" value="Diguanyl_cyclase/Pdiesterase"/>
</dbReference>
<dbReference type="InterPro" id="IPR000014">
    <property type="entry name" value="PAS"/>
</dbReference>
<name>A0ABU1GKG1_9GAMM</name>
<dbReference type="InterPro" id="IPR035965">
    <property type="entry name" value="PAS-like_dom_sf"/>
</dbReference>
<dbReference type="InterPro" id="IPR001633">
    <property type="entry name" value="EAL_dom"/>
</dbReference>
<organism evidence="5 6">
    <name type="scientific">Halomonas mongoliensis</name>
    <dbReference type="NCBI Taxonomy" id="321265"/>
    <lineage>
        <taxon>Bacteria</taxon>
        <taxon>Pseudomonadati</taxon>
        <taxon>Pseudomonadota</taxon>
        <taxon>Gammaproteobacteria</taxon>
        <taxon>Oceanospirillales</taxon>
        <taxon>Halomonadaceae</taxon>
        <taxon>Halomonas</taxon>
    </lineage>
</organism>
<dbReference type="PROSITE" id="PS50883">
    <property type="entry name" value="EAL"/>
    <property type="match status" value="1"/>
</dbReference>
<dbReference type="SMART" id="SM00091">
    <property type="entry name" value="PAS"/>
    <property type="match status" value="2"/>
</dbReference>
<proteinExistence type="predicted"/>
<dbReference type="PROSITE" id="PS50887">
    <property type="entry name" value="GGDEF"/>
    <property type="match status" value="1"/>
</dbReference>
<dbReference type="RefSeq" id="WP_309636282.1">
    <property type="nucleotide sequence ID" value="NZ_JARWAL010000005.1"/>
</dbReference>
<gene>
    <name evidence="5" type="ORF">QC820_06710</name>
</gene>
<dbReference type="PROSITE" id="PS50113">
    <property type="entry name" value="PAC"/>
    <property type="match status" value="2"/>
</dbReference>
<dbReference type="InterPro" id="IPR000700">
    <property type="entry name" value="PAS-assoc_C"/>
</dbReference>
<evidence type="ECO:0000259" key="1">
    <source>
        <dbReference type="PROSITE" id="PS50112"/>
    </source>
</evidence>
<dbReference type="Pfam" id="PF13185">
    <property type="entry name" value="GAF_2"/>
    <property type="match status" value="1"/>
</dbReference>
<dbReference type="InterPro" id="IPR035919">
    <property type="entry name" value="EAL_sf"/>
</dbReference>
<feature type="domain" description="PAC" evidence="2">
    <location>
        <begin position="249"/>
        <end position="300"/>
    </location>
</feature>
<dbReference type="EMBL" id="JARWAL010000005">
    <property type="protein sequence ID" value="MDR5892503.1"/>
    <property type="molecule type" value="Genomic_DNA"/>
</dbReference>
<keyword evidence="6" id="KW-1185">Reference proteome</keyword>
<dbReference type="SUPFAM" id="SSF55785">
    <property type="entry name" value="PYP-like sensor domain (PAS domain)"/>
    <property type="match status" value="2"/>
</dbReference>
<dbReference type="InterPro" id="IPR013656">
    <property type="entry name" value="PAS_4"/>
</dbReference>
<dbReference type="InterPro" id="IPR043128">
    <property type="entry name" value="Rev_trsase/Diguanyl_cyclase"/>
</dbReference>
<evidence type="ECO:0000259" key="4">
    <source>
        <dbReference type="PROSITE" id="PS50887"/>
    </source>
</evidence>
<dbReference type="Gene3D" id="3.30.70.270">
    <property type="match status" value="1"/>
</dbReference>
<dbReference type="InterPro" id="IPR000160">
    <property type="entry name" value="GGDEF_dom"/>
</dbReference>
<dbReference type="Pfam" id="PF08448">
    <property type="entry name" value="PAS_4"/>
    <property type="match status" value="1"/>
</dbReference>
<feature type="domain" description="PAS" evidence="1">
    <location>
        <begin position="297"/>
        <end position="370"/>
    </location>
</feature>
<dbReference type="PROSITE" id="PS50112">
    <property type="entry name" value="PAS"/>
    <property type="match status" value="2"/>
</dbReference>
<dbReference type="PANTHER" id="PTHR44757:SF2">
    <property type="entry name" value="BIOFILM ARCHITECTURE MAINTENANCE PROTEIN MBAA"/>
    <property type="match status" value="1"/>
</dbReference>
<dbReference type="SMART" id="SM00065">
    <property type="entry name" value="GAF"/>
    <property type="match status" value="1"/>
</dbReference>